<keyword evidence="1 5" id="KW-0645">Protease</keyword>
<dbReference type="InterPro" id="IPR001539">
    <property type="entry name" value="Peptidase_U32"/>
</dbReference>
<gene>
    <name evidence="5" type="ORF">JOC73_000474</name>
</gene>
<comment type="caution">
    <text evidence="5">The sequence shown here is derived from an EMBL/GenBank/DDBJ whole genome shotgun (WGS) entry which is preliminary data.</text>
</comment>
<evidence type="ECO:0000256" key="1">
    <source>
        <dbReference type="ARBA" id="ARBA00022670"/>
    </source>
</evidence>
<reference evidence="5 6" key="1">
    <citation type="submission" date="2021-01" db="EMBL/GenBank/DDBJ databases">
        <title>Genomic Encyclopedia of Type Strains, Phase IV (KMG-IV): sequencing the most valuable type-strain genomes for metagenomic binning, comparative biology and taxonomic classification.</title>
        <authorList>
            <person name="Goeker M."/>
        </authorList>
    </citation>
    <scope>NUCLEOTIDE SEQUENCE [LARGE SCALE GENOMIC DNA]</scope>
    <source>
        <strain evidence="5 6">DSM 25890</strain>
    </source>
</reference>
<evidence type="ECO:0000259" key="4">
    <source>
        <dbReference type="Pfam" id="PF16325"/>
    </source>
</evidence>
<evidence type="ECO:0000313" key="5">
    <source>
        <dbReference type="EMBL" id="MBM7613965.1"/>
    </source>
</evidence>
<evidence type="ECO:0000256" key="3">
    <source>
        <dbReference type="ARBA" id="ARBA00038374"/>
    </source>
</evidence>
<dbReference type="InterPro" id="IPR051454">
    <property type="entry name" value="RNA/ubiquinone_mod_enzymes"/>
</dbReference>
<evidence type="ECO:0000313" key="6">
    <source>
        <dbReference type="Proteomes" id="UP001314796"/>
    </source>
</evidence>
<keyword evidence="6" id="KW-1185">Reference proteome</keyword>
<keyword evidence="2 5" id="KW-0378">Hydrolase</keyword>
<sequence length="408" mass="47015">MRNIELLAPAGDLERLKIAVLYGADAVYVGGQIFGLRAAAKNFSIEELAEGVKFAHERGAKIFVTANIIPHNDDLSELPEYLIRLYEIGVDAVIVSDPGTFSIVKEIVPEMEIHISTQANNVNYRTVKFWYDQGAARVVLARELNFDEINEIRSQIPDDLELEAFVHGAMCISYSGRCLLSNYMANRDANRGECAQPCRWKYHIVEEKRPGEYMPVYEDEHGTYIMNSKDLCMIEFIPKIIESGINSLKIEGRMKTTFYVATVVRAYRLAIDSYLKDPENWECREEWLEEIRTASHRDFTTGFYHEKPDKNEHLYTEKSYVRNYDFIGMVLDFDAIEGIATIEQRNRFFSGDAIEIIGPHKEVMKSVIEKMWDENGNEIEVAPHPKQIVKIKIDQVVEPYHLLRKKLE</sequence>
<proteinExistence type="inferred from homology"/>
<dbReference type="Pfam" id="PF01136">
    <property type="entry name" value="Peptidase_U32"/>
    <property type="match status" value="1"/>
</dbReference>
<dbReference type="InterPro" id="IPR032525">
    <property type="entry name" value="Peptidase_U32_C"/>
</dbReference>
<protein>
    <submittedName>
        <fullName evidence="5">Protease</fullName>
        <ecNumber evidence="5">3.4.-.-</ecNumber>
    </submittedName>
</protein>
<dbReference type="GO" id="GO:0006508">
    <property type="term" value="P:proteolysis"/>
    <property type="evidence" value="ECO:0007669"/>
    <property type="project" value="UniProtKB-KW"/>
</dbReference>
<dbReference type="RefSeq" id="WP_204400247.1">
    <property type="nucleotide sequence ID" value="NZ_JAFBEE010000002.1"/>
</dbReference>
<dbReference type="PANTHER" id="PTHR30217">
    <property type="entry name" value="PEPTIDASE U32 FAMILY"/>
    <property type="match status" value="1"/>
</dbReference>
<dbReference type="Proteomes" id="UP001314796">
    <property type="component" value="Unassembled WGS sequence"/>
</dbReference>
<name>A0ABS2NLZ1_9FIRM</name>
<feature type="domain" description="Peptidase family U32 C-terminal" evidence="4">
    <location>
        <begin position="322"/>
        <end position="404"/>
    </location>
</feature>
<evidence type="ECO:0000256" key="2">
    <source>
        <dbReference type="ARBA" id="ARBA00022801"/>
    </source>
</evidence>
<dbReference type="PANTHER" id="PTHR30217:SF6">
    <property type="entry name" value="TRNA HYDROXYLATION PROTEIN P"/>
    <property type="match status" value="1"/>
</dbReference>
<accession>A0ABS2NLZ1</accession>
<dbReference type="EC" id="3.4.-.-" evidence="5"/>
<dbReference type="Pfam" id="PF16325">
    <property type="entry name" value="Peptidase_U32_C"/>
    <property type="match status" value="1"/>
</dbReference>
<comment type="similarity">
    <text evidence="3">Belongs to the peptidase U32 family.</text>
</comment>
<dbReference type="PROSITE" id="PS01276">
    <property type="entry name" value="PEPTIDASE_U32"/>
    <property type="match status" value="1"/>
</dbReference>
<dbReference type="Gene3D" id="2.40.30.10">
    <property type="entry name" value="Translation factors"/>
    <property type="match status" value="1"/>
</dbReference>
<dbReference type="SUPFAM" id="SSF51412">
    <property type="entry name" value="Inosine monophosphate dehydrogenase (IMPDH)"/>
    <property type="match status" value="1"/>
</dbReference>
<dbReference type="GO" id="GO:0008233">
    <property type="term" value="F:peptidase activity"/>
    <property type="evidence" value="ECO:0007669"/>
    <property type="project" value="UniProtKB-KW"/>
</dbReference>
<organism evidence="5 6">
    <name type="scientific">Alkaliphilus hydrothermalis</name>
    <dbReference type="NCBI Taxonomy" id="1482730"/>
    <lineage>
        <taxon>Bacteria</taxon>
        <taxon>Bacillati</taxon>
        <taxon>Bacillota</taxon>
        <taxon>Clostridia</taxon>
        <taxon>Peptostreptococcales</taxon>
        <taxon>Natronincolaceae</taxon>
        <taxon>Alkaliphilus</taxon>
    </lineage>
</organism>
<dbReference type="EMBL" id="JAFBEE010000002">
    <property type="protein sequence ID" value="MBM7613965.1"/>
    <property type="molecule type" value="Genomic_DNA"/>
</dbReference>